<keyword evidence="18" id="KW-1185">Reference proteome</keyword>
<dbReference type="Gene3D" id="2.40.170.20">
    <property type="entry name" value="TonB-dependent receptor, beta-barrel domain"/>
    <property type="match status" value="1"/>
</dbReference>
<dbReference type="InterPro" id="IPR037066">
    <property type="entry name" value="Plug_dom_sf"/>
</dbReference>
<evidence type="ECO:0000313" key="18">
    <source>
        <dbReference type="Proteomes" id="UP001177080"/>
    </source>
</evidence>
<evidence type="ECO:0000256" key="14">
    <source>
        <dbReference type="PROSITE-ProRule" id="PRU01360"/>
    </source>
</evidence>
<dbReference type="Gene3D" id="3.55.50.30">
    <property type="match status" value="1"/>
</dbReference>
<dbReference type="PANTHER" id="PTHR32552:SF68">
    <property type="entry name" value="FERRICHROME OUTER MEMBRANE TRANSPORTER_PHAGE RECEPTOR"/>
    <property type="match status" value="1"/>
</dbReference>
<dbReference type="SMART" id="SM00965">
    <property type="entry name" value="STN"/>
    <property type="match status" value="1"/>
</dbReference>
<dbReference type="EMBL" id="WHSC02000016">
    <property type="protein sequence ID" value="MDO6124796.1"/>
    <property type="molecule type" value="Genomic_DNA"/>
</dbReference>
<evidence type="ECO:0000256" key="2">
    <source>
        <dbReference type="ARBA" id="ARBA00009810"/>
    </source>
</evidence>
<reference evidence="17" key="1">
    <citation type="submission" date="2022-04" db="EMBL/GenBank/DDBJ databases">
        <title>Shinella lacus sp. nov., a novel member of the genus Shinella from water.</title>
        <authorList>
            <person name="Deng Y."/>
        </authorList>
    </citation>
    <scope>NUCLEOTIDE SEQUENCE</scope>
    <source>
        <strain evidence="17">JCM 31239</strain>
    </source>
</reference>
<keyword evidence="10 15" id="KW-0798">TonB box</keyword>
<keyword evidence="4 14" id="KW-1134">Transmembrane beta strand</keyword>
<evidence type="ECO:0000313" key="17">
    <source>
        <dbReference type="EMBL" id="MDO6124796.1"/>
    </source>
</evidence>
<comment type="caution">
    <text evidence="17">The sequence shown here is derived from an EMBL/GenBank/DDBJ whole genome shotgun (WGS) entry which is preliminary data.</text>
</comment>
<gene>
    <name evidence="17" type="ORF">GB928_026795</name>
</gene>
<dbReference type="Pfam" id="PF00593">
    <property type="entry name" value="TonB_dep_Rec_b-barrel"/>
    <property type="match status" value="1"/>
</dbReference>
<evidence type="ECO:0000256" key="15">
    <source>
        <dbReference type="RuleBase" id="RU003357"/>
    </source>
</evidence>
<dbReference type="Gene3D" id="2.170.130.10">
    <property type="entry name" value="TonB-dependent receptor, plug domain"/>
    <property type="match status" value="1"/>
</dbReference>
<evidence type="ECO:0000256" key="1">
    <source>
        <dbReference type="ARBA" id="ARBA00004571"/>
    </source>
</evidence>
<keyword evidence="3 14" id="KW-0813">Transport</keyword>
<comment type="subcellular location">
    <subcellularLocation>
        <location evidence="1 14">Cell outer membrane</location>
        <topology evidence="1 14">Multi-pass membrane protein</topology>
    </subcellularLocation>
</comment>
<feature type="domain" description="Secretin/TonB short N-terminal" evidence="16">
    <location>
        <begin position="73"/>
        <end position="123"/>
    </location>
</feature>
<keyword evidence="5" id="KW-0410">Iron transport</keyword>
<evidence type="ECO:0000256" key="12">
    <source>
        <dbReference type="ARBA" id="ARBA00023170"/>
    </source>
</evidence>
<keyword evidence="8" id="KW-0408">Iron</keyword>
<accession>A0ABT8XM36</accession>
<evidence type="ECO:0000256" key="7">
    <source>
        <dbReference type="ARBA" id="ARBA00022729"/>
    </source>
</evidence>
<name>A0ABT8XM36_9HYPH</name>
<sequence length="831" mass="90951">MGPHANRAHNARRQLGSTASLIALLVGMVLSGSPAKAQQATTGRVATQEAVAFDIPAQDLNTAILAFADRAGVQVFYEVSRVNGLRSVAVRGNYSREQALAQLLANSGVTYRFSGNTVSLQSPSNAGDSAPVDDGSTALNTITVDGENAWGPVQGVVATRSATGTKTDTPIEKIPQTINVVTADEVTARGSVTVSQALRYTPGVNVNGFTDANKIADEVTSRSFAPAPLYLDGAYLPYAGSLGGALQIEPYWLERIEVLKGPSSVLYGQNQPGGLVNLVTKKPLEAPYREVKIGYGSHDQKEVAVDFSGPLNADKSVLYRLTGLAKGGNEQIDFTESSRVFLAPSVTIKADEDTSVTLYGSYQRDNGVPDYQPLPYIGTVVPGPDGKYIDRDLFTGEPGWNDFKREQYVLGADLDHAFSDQAKLRSRIRYVDVKDDYKGFYLRYFVVNPDGTSDYSRAVRNKLNWAQHNSVLSLDNNMEFEYDTGPVQHTTLVGIDYRRFGRKYDGYNDYEADPIDLYNPVYGGATEDPPLTTRWDNTLDQVGIYAQDQMEWDRFVLTVGGRYDWAWINNKTLPVTDGGTTVVDKQSDGAFTGRIGLTYLFDNGIAPYASYSESFLPQLGTTFDGESYKPLTGQQYEIGVKYAPQGMNALFTLSAFQITQQNALTDDHDHPGYSLQQGETRARGIEFEAKAEILPHWQVIGGVTYTDAEYTVDSYYQGKKTTYHAPWSASLWSNYEIQNGALEGLNVGAGVRYTGRKFVDGANTIKTRAFTVVDAALSYDLGKIQPRMEGIKATLNVENLFDKTYVSDCGYAFGCSYGKARTISAGLSFRF</sequence>
<evidence type="ECO:0000256" key="4">
    <source>
        <dbReference type="ARBA" id="ARBA00022452"/>
    </source>
</evidence>
<evidence type="ECO:0000259" key="16">
    <source>
        <dbReference type="SMART" id="SM00965"/>
    </source>
</evidence>
<proteinExistence type="inferred from homology"/>
<dbReference type="InterPro" id="IPR011662">
    <property type="entry name" value="Secretin/TonB_short_N"/>
</dbReference>
<keyword evidence="13 14" id="KW-0998">Cell outer membrane</keyword>
<evidence type="ECO:0000256" key="11">
    <source>
        <dbReference type="ARBA" id="ARBA00023136"/>
    </source>
</evidence>
<protein>
    <submittedName>
        <fullName evidence="17">TonB-dependent siderophore receptor</fullName>
    </submittedName>
</protein>
<evidence type="ECO:0000256" key="10">
    <source>
        <dbReference type="ARBA" id="ARBA00023077"/>
    </source>
</evidence>
<dbReference type="Pfam" id="PF07715">
    <property type="entry name" value="Plug"/>
    <property type="match status" value="1"/>
</dbReference>
<evidence type="ECO:0000256" key="3">
    <source>
        <dbReference type="ARBA" id="ARBA00022448"/>
    </source>
</evidence>
<dbReference type="Proteomes" id="UP001177080">
    <property type="component" value="Unassembled WGS sequence"/>
</dbReference>
<dbReference type="InterPro" id="IPR039426">
    <property type="entry name" value="TonB-dep_rcpt-like"/>
</dbReference>
<dbReference type="NCBIfam" id="TIGR01783">
    <property type="entry name" value="TonB-siderophor"/>
    <property type="match status" value="1"/>
</dbReference>
<evidence type="ECO:0000256" key="5">
    <source>
        <dbReference type="ARBA" id="ARBA00022496"/>
    </source>
</evidence>
<evidence type="ECO:0000256" key="8">
    <source>
        <dbReference type="ARBA" id="ARBA00023004"/>
    </source>
</evidence>
<evidence type="ECO:0000256" key="6">
    <source>
        <dbReference type="ARBA" id="ARBA00022692"/>
    </source>
</evidence>
<dbReference type="CDD" id="cd01347">
    <property type="entry name" value="ligand_gated_channel"/>
    <property type="match status" value="1"/>
</dbReference>
<keyword evidence="6 14" id="KW-0812">Transmembrane</keyword>
<dbReference type="InterPro" id="IPR010105">
    <property type="entry name" value="TonB_sidphr_rcpt"/>
</dbReference>
<dbReference type="InterPro" id="IPR036942">
    <property type="entry name" value="Beta-barrel_TonB_sf"/>
</dbReference>
<organism evidence="17 18">
    <name type="scientific">Shinella curvata</name>
    <dbReference type="NCBI Taxonomy" id="1817964"/>
    <lineage>
        <taxon>Bacteria</taxon>
        <taxon>Pseudomonadati</taxon>
        <taxon>Pseudomonadota</taxon>
        <taxon>Alphaproteobacteria</taxon>
        <taxon>Hyphomicrobiales</taxon>
        <taxon>Rhizobiaceae</taxon>
        <taxon>Shinella</taxon>
    </lineage>
</organism>
<evidence type="ECO:0000256" key="9">
    <source>
        <dbReference type="ARBA" id="ARBA00023065"/>
    </source>
</evidence>
<dbReference type="RefSeq" id="WP_244762738.1">
    <property type="nucleotide sequence ID" value="NZ_JALJCJ010000006.1"/>
</dbReference>
<keyword evidence="7" id="KW-0732">Signal</keyword>
<dbReference type="PROSITE" id="PS52016">
    <property type="entry name" value="TONB_DEPENDENT_REC_3"/>
    <property type="match status" value="1"/>
</dbReference>
<keyword evidence="12 17" id="KW-0675">Receptor</keyword>
<dbReference type="PANTHER" id="PTHR32552">
    <property type="entry name" value="FERRICHROME IRON RECEPTOR-RELATED"/>
    <property type="match status" value="1"/>
</dbReference>
<keyword evidence="9" id="KW-0406">Ion transport</keyword>
<keyword evidence="11 14" id="KW-0472">Membrane</keyword>
<dbReference type="Pfam" id="PF07660">
    <property type="entry name" value="STN"/>
    <property type="match status" value="1"/>
</dbReference>
<dbReference type="SUPFAM" id="SSF56935">
    <property type="entry name" value="Porins"/>
    <property type="match status" value="1"/>
</dbReference>
<evidence type="ECO:0000256" key="13">
    <source>
        <dbReference type="ARBA" id="ARBA00023237"/>
    </source>
</evidence>
<dbReference type="InterPro" id="IPR000531">
    <property type="entry name" value="Beta-barrel_TonB"/>
</dbReference>
<comment type="similarity">
    <text evidence="2 14 15">Belongs to the TonB-dependent receptor family.</text>
</comment>
<dbReference type="InterPro" id="IPR012910">
    <property type="entry name" value="Plug_dom"/>
</dbReference>